<evidence type="ECO:0000313" key="2">
    <source>
        <dbReference type="Proteomes" id="UP000762676"/>
    </source>
</evidence>
<dbReference type="AlphaFoldDB" id="A0AAV4HW17"/>
<protein>
    <submittedName>
        <fullName evidence="1">Uncharacterized protein</fullName>
    </submittedName>
</protein>
<comment type="caution">
    <text evidence="1">The sequence shown here is derived from an EMBL/GenBank/DDBJ whole genome shotgun (WGS) entry which is preliminary data.</text>
</comment>
<proteinExistence type="predicted"/>
<reference evidence="1 2" key="1">
    <citation type="journal article" date="2021" name="Elife">
        <title>Chloroplast acquisition without the gene transfer in kleptoplastic sea slugs, Plakobranchus ocellatus.</title>
        <authorList>
            <person name="Maeda T."/>
            <person name="Takahashi S."/>
            <person name="Yoshida T."/>
            <person name="Shimamura S."/>
            <person name="Takaki Y."/>
            <person name="Nagai Y."/>
            <person name="Toyoda A."/>
            <person name="Suzuki Y."/>
            <person name="Arimoto A."/>
            <person name="Ishii H."/>
            <person name="Satoh N."/>
            <person name="Nishiyama T."/>
            <person name="Hasebe M."/>
            <person name="Maruyama T."/>
            <person name="Minagawa J."/>
            <person name="Obokata J."/>
            <person name="Shigenobu S."/>
        </authorList>
    </citation>
    <scope>NUCLEOTIDE SEQUENCE [LARGE SCALE GENOMIC DNA]</scope>
</reference>
<accession>A0AAV4HW17</accession>
<sequence>MTLILSLKLRERATAKTADWEDDLTGRKATGSPEWDEKLDETRLILHRSRAQVMDEVQPIPFVWLYSSMRSLFKNKMDETA</sequence>
<dbReference type="EMBL" id="BMAT01012883">
    <property type="protein sequence ID" value="GFS01179.1"/>
    <property type="molecule type" value="Genomic_DNA"/>
</dbReference>
<name>A0AAV4HW17_9GAST</name>
<dbReference type="Proteomes" id="UP000762676">
    <property type="component" value="Unassembled WGS sequence"/>
</dbReference>
<evidence type="ECO:0000313" key="1">
    <source>
        <dbReference type="EMBL" id="GFS01179.1"/>
    </source>
</evidence>
<gene>
    <name evidence="1" type="ORF">ElyMa_006416700</name>
</gene>
<organism evidence="1 2">
    <name type="scientific">Elysia marginata</name>
    <dbReference type="NCBI Taxonomy" id="1093978"/>
    <lineage>
        <taxon>Eukaryota</taxon>
        <taxon>Metazoa</taxon>
        <taxon>Spiralia</taxon>
        <taxon>Lophotrochozoa</taxon>
        <taxon>Mollusca</taxon>
        <taxon>Gastropoda</taxon>
        <taxon>Heterobranchia</taxon>
        <taxon>Euthyneura</taxon>
        <taxon>Panpulmonata</taxon>
        <taxon>Sacoglossa</taxon>
        <taxon>Placobranchoidea</taxon>
        <taxon>Plakobranchidae</taxon>
        <taxon>Elysia</taxon>
    </lineage>
</organism>
<keyword evidence="2" id="KW-1185">Reference proteome</keyword>